<sequence>MLDSSPFSIKDVEVPEYLKDEVQLQDLIDVILDAKLDQITDLTNDLLEFLKSNPSFVLLAYKMLIRIQTACVIPNNNLFAILEALIVNYKEEFLSLTDIPSFYFDYFSEIGILTKMRCHRIGNSNTIPIKRNNVLSYMYSESPIFNVIADDDLEKFIDLTLNTNFHERYEQISMNTGFLCGYDLLNYSMKCGAVKIFMFLVNNDCKPNDFSSAIIGRNLEIIRYCSRINELDKTYALSTAIMIHSNAVFDWLIENEISQVTNFSDLYSYYNCRAFLFFSQHGMVQTNIRELLNNDLSNYLRYLIEKDQIKLDKFMIYQAIESKGCLKILLENGLKITPDQLSRFKNVDDFVLESIKDKDTEYIAAAVNMKSIDLISYFLEKGYDISGEKNRPLILAIQNSDLQIVKFLVDKGADVNKPLMGAFTPLMAAVSQQNAEIFKFVIEKTNNVNAQDEYGLTALHRCLLSNPPIEFLKILIDSGADVNLPDNHDFTPLVYALRASNAAAVKLLFENGAKSDEKTQSVIESLKQTLKDITSMVPEEVQN</sequence>
<dbReference type="KEGG" id="tva:5464501"/>
<dbReference type="EMBL" id="DS113212">
    <property type="protein sequence ID" value="EAY18991.1"/>
    <property type="molecule type" value="Genomic_DNA"/>
</dbReference>
<dbReference type="OrthoDB" id="1577640at2759"/>
<reference evidence="5" key="1">
    <citation type="submission" date="2006-10" db="EMBL/GenBank/DDBJ databases">
        <authorList>
            <person name="Amadeo P."/>
            <person name="Zhao Q."/>
            <person name="Wortman J."/>
            <person name="Fraser-Liggett C."/>
            <person name="Carlton J."/>
        </authorList>
    </citation>
    <scope>NUCLEOTIDE SEQUENCE</scope>
    <source>
        <strain evidence="5">G3</strain>
    </source>
</reference>
<dbReference type="PANTHER" id="PTHR24198">
    <property type="entry name" value="ANKYRIN REPEAT AND PROTEIN KINASE DOMAIN-CONTAINING PROTEIN"/>
    <property type="match status" value="1"/>
</dbReference>
<feature type="domain" description="DUF3447" evidence="4">
    <location>
        <begin position="208"/>
        <end position="277"/>
    </location>
</feature>
<evidence type="ECO:0000313" key="5">
    <source>
        <dbReference type="EMBL" id="EAY18991.1"/>
    </source>
</evidence>
<dbReference type="Pfam" id="PF12796">
    <property type="entry name" value="Ank_2"/>
    <property type="match status" value="2"/>
</dbReference>
<dbReference type="RefSeq" id="XP_001579977.1">
    <property type="nucleotide sequence ID" value="XM_001579927.1"/>
</dbReference>
<dbReference type="SUPFAM" id="SSF48403">
    <property type="entry name" value="Ankyrin repeat"/>
    <property type="match status" value="2"/>
</dbReference>
<feature type="repeat" description="ANK" evidence="3">
    <location>
        <begin position="421"/>
        <end position="453"/>
    </location>
</feature>
<evidence type="ECO:0000313" key="6">
    <source>
        <dbReference type="Proteomes" id="UP000001542"/>
    </source>
</evidence>
<dbReference type="PROSITE" id="PS50088">
    <property type="entry name" value="ANK_REPEAT"/>
    <property type="match status" value="4"/>
</dbReference>
<evidence type="ECO:0000259" key="4">
    <source>
        <dbReference type="Pfam" id="PF11929"/>
    </source>
</evidence>
<evidence type="ECO:0000256" key="2">
    <source>
        <dbReference type="ARBA" id="ARBA00023043"/>
    </source>
</evidence>
<dbReference type="InterPro" id="IPR020683">
    <property type="entry name" value="DUF3447"/>
</dbReference>
<dbReference type="InterPro" id="IPR002110">
    <property type="entry name" value="Ankyrin_rpt"/>
</dbReference>
<dbReference type="PANTHER" id="PTHR24198:SF165">
    <property type="entry name" value="ANKYRIN REPEAT-CONTAINING PROTEIN-RELATED"/>
    <property type="match status" value="1"/>
</dbReference>
<dbReference type="Proteomes" id="UP000001542">
    <property type="component" value="Unassembled WGS sequence"/>
</dbReference>
<dbReference type="SMART" id="SM00248">
    <property type="entry name" value="ANK"/>
    <property type="match status" value="6"/>
</dbReference>
<organism evidence="5 6">
    <name type="scientific">Trichomonas vaginalis (strain ATCC PRA-98 / G3)</name>
    <dbReference type="NCBI Taxonomy" id="412133"/>
    <lineage>
        <taxon>Eukaryota</taxon>
        <taxon>Metamonada</taxon>
        <taxon>Parabasalia</taxon>
        <taxon>Trichomonadida</taxon>
        <taxon>Trichomonadidae</taxon>
        <taxon>Trichomonas</taxon>
    </lineage>
</organism>
<feature type="repeat" description="ANK" evidence="3">
    <location>
        <begin position="454"/>
        <end position="487"/>
    </location>
</feature>
<dbReference type="PROSITE" id="PS50297">
    <property type="entry name" value="ANK_REP_REGION"/>
    <property type="match status" value="2"/>
</dbReference>
<dbReference type="Pfam" id="PF11929">
    <property type="entry name" value="DUF3447"/>
    <property type="match status" value="1"/>
</dbReference>
<dbReference type="eggNOG" id="KOG0504">
    <property type="taxonomic scope" value="Eukaryota"/>
</dbReference>
<protein>
    <recommendedName>
        <fullName evidence="4">DUF3447 domain-containing protein</fullName>
    </recommendedName>
</protein>
<dbReference type="STRING" id="5722.A2DKK8"/>
<reference evidence="5" key="2">
    <citation type="journal article" date="2007" name="Science">
        <title>Draft genome sequence of the sexually transmitted pathogen Trichomonas vaginalis.</title>
        <authorList>
            <person name="Carlton J.M."/>
            <person name="Hirt R.P."/>
            <person name="Silva J.C."/>
            <person name="Delcher A.L."/>
            <person name="Schatz M."/>
            <person name="Zhao Q."/>
            <person name="Wortman J.R."/>
            <person name="Bidwell S.L."/>
            <person name="Alsmark U.C.M."/>
            <person name="Besteiro S."/>
            <person name="Sicheritz-Ponten T."/>
            <person name="Noel C.J."/>
            <person name="Dacks J.B."/>
            <person name="Foster P.G."/>
            <person name="Simillion C."/>
            <person name="Van de Peer Y."/>
            <person name="Miranda-Saavedra D."/>
            <person name="Barton G.J."/>
            <person name="Westrop G.D."/>
            <person name="Mueller S."/>
            <person name="Dessi D."/>
            <person name="Fiori P.L."/>
            <person name="Ren Q."/>
            <person name="Paulsen I."/>
            <person name="Zhang H."/>
            <person name="Bastida-Corcuera F.D."/>
            <person name="Simoes-Barbosa A."/>
            <person name="Brown M.T."/>
            <person name="Hayes R.D."/>
            <person name="Mukherjee M."/>
            <person name="Okumura C.Y."/>
            <person name="Schneider R."/>
            <person name="Smith A.J."/>
            <person name="Vanacova S."/>
            <person name="Villalvazo M."/>
            <person name="Haas B.J."/>
            <person name="Pertea M."/>
            <person name="Feldblyum T.V."/>
            <person name="Utterback T.R."/>
            <person name="Shu C.L."/>
            <person name="Osoegawa K."/>
            <person name="de Jong P.J."/>
            <person name="Hrdy I."/>
            <person name="Horvathova L."/>
            <person name="Zubacova Z."/>
            <person name="Dolezal P."/>
            <person name="Malik S.B."/>
            <person name="Logsdon J.M. Jr."/>
            <person name="Henze K."/>
            <person name="Gupta A."/>
            <person name="Wang C.C."/>
            <person name="Dunne R.L."/>
            <person name="Upcroft J.A."/>
            <person name="Upcroft P."/>
            <person name="White O."/>
            <person name="Salzberg S.L."/>
            <person name="Tang P."/>
            <person name="Chiu C.-H."/>
            <person name="Lee Y.-S."/>
            <person name="Embley T.M."/>
            <person name="Coombs G.H."/>
            <person name="Mottram J.C."/>
            <person name="Tachezy J."/>
            <person name="Fraser-Liggett C.M."/>
            <person name="Johnson P.J."/>
        </authorList>
    </citation>
    <scope>NUCLEOTIDE SEQUENCE [LARGE SCALE GENOMIC DNA]</scope>
    <source>
        <strain evidence="5">G3</strain>
    </source>
</reference>
<dbReference type="InterPro" id="IPR036770">
    <property type="entry name" value="Ankyrin_rpt-contain_sf"/>
</dbReference>
<gene>
    <name evidence="5" type="ORF">TVAG_246690</name>
</gene>
<dbReference type="VEuPathDB" id="TrichDB:TVAGG3_0561340"/>
<dbReference type="Gene3D" id="1.25.40.20">
    <property type="entry name" value="Ankyrin repeat-containing domain"/>
    <property type="match status" value="1"/>
</dbReference>
<dbReference type="VEuPathDB" id="TrichDB:TVAG_246690"/>
<keyword evidence="6" id="KW-1185">Reference proteome</keyword>
<evidence type="ECO:0000256" key="1">
    <source>
        <dbReference type="ARBA" id="ARBA00022737"/>
    </source>
</evidence>
<keyword evidence="1" id="KW-0677">Repeat</keyword>
<feature type="repeat" description="ANK" evidence="3">
    <location>
        <begin position="388"/>
        <end position="416"/>
    </location>
</feature>
<dbReference type="SMR" id="A2DKK8"/>
<dbReference type="AlphaFoldDB" id="A2DKK8"/>
<feature type="repeat" description="ANK" evidence="3">
    <location>
        <begin position="488"/>
        <end position="520"/>
    </location>
</feature>
<proteinExistence type="predicted"/>
<dbReference type="InParanoid" id="A2DKK8"/>
<keyword evidence="2 3" id="KW-0040">ANK repeat</keyword>
<name>A2DKK8_TRIV3</name>
<accession>A2DKK8</accession>
<evidence type="ECO:0000256" key="3">
    <source>
        <dbReference type="PROSITE-ProRule" id="PRU00023"/>
    </source>
</evidence>